<dbReference type="RefSeq" id="WP_156961681.1">
    <property type="nucleotide sequence ID" value="NZ_CP007140.1"/>
</dbReference>
<dbReference type="GeneID" id="43090327"/>
<keyword evidence="2" id="KW-1185">Reference proteome</keyword>
<dbReference type="STRING" id="1432656.X802_01030"/>
<dbReference type="EMBL" id="CP007140">
    <property type="protein sequence ID" value="AJC72635.1"/>
    <property type="molecule type" value="Genomic_DNA"/>
</dbReference>
<reference evidence="1 2" key="1">
    <citation type="submission" date="2014-01" db="EMBL/GenBank/DDBJ databases">
        <title>Genome sequencing of Thermococcus guaymasensis.</title>
        <authorList>
            <person name="Zhang X."/>
            <person name="Alvare G."/>
            <person name="Fristensky B."/>
            <person name="Chen L."/>
            <person name="Suen T."/>
            <person name="Chen Q."/>
            <person name="Ma K."/>
        </authorList>
    </citation>
    <scope>NUCLEOTIDE SEQUENCE [LARGE SCALE GENOMIC DNA]</scope>
    <source>
        <strain evidence="1 2">DSM 11113</strain>
    </source>
</reference>
<evidence type="ECO:0000313" key="1">
    <source>
        <dbReference type="EMBL" id="AJC72635.1"/>
    </source>
</evidence>
<proteinExistence type="predicted"/>
<gene>
    <name evidence="1" type="ORF">X802_01030</name>
</gene>
<name>A0A0X1KN25_9EURY</name>
<dbReference type="Proteomes" id="UP000062043">
    <property type="component" value="Chromosome"/>
</dbReference>
<accession>A0A0X1KN25</accession>
<dbReference type="KEGG" id="tgy:X802_01030"/>
<dbReference type="AlphaFoldDB" id="A0A0X1KN25"/>
<dbReference type="PATRIC" id="fig|1432656.3.peg.204"/>
<evidence type="ECO:0000313" key="2">
    <source>
        <dbReference type="Proteomes" id="UP000062043"/>
    </source>
</evidence>
<protein>
    <submittedName>
        <fullName evidence="1">Uncharacterized protein</fullName>
    </submittedName>
</protein>
<organism evidence="1 2">
    <name type="scientific">Thermococcus guaymasensis DSM 11113</name>
    <dbReference type="NCBI Taxonomy" id="1432656"/>
    <lineage>
        <taxon>Archaea</taxon>
        <taxon>Methanobacteriati</taxon>
        <taxon>Methanobacteriota</taxon>
        <taxon>Thermococci</taxon>
        <taxon>Thermococcales</taxon>
        <taxon>Thermococcaceae</taxon>
        <taxon>Thermococcus</taxon>
    </lineage>
</organism>
<sequence length="52" mass="6089">MNGPHRVDWAGREIEDEVFEVEVDGAIVEMTPETWWEWVSQLPDDNDEEGRS</sequence>